<accession>A0AAU7F7Z5</accession>
<name>A0AAU7F7Z5_9NEIS</name>
<dbReference type="RefSeq" id="WP_348944390.1">
    <property type="nucleotide sequence ID" value="NZ_CP157355.1"/>
</dbReference>
<evidence type="ECO:0000313" key="1">
    <source>
        <dbReference type="EMBL" id="XBM00022.1"/>
    </source>
</evidence>
<proteinExistence type="predicted"/>
<gene>
    <name evidence="1" type="ORF">ABHF33_13230</name>
</gene>
<dbReference type="KEGG" id="cmav:ABHF33_13230"/>
<reference evidence="1" key="1">
    <citation type="submission" date="2024-05" db="EMBL/GenBank/DDBJ databases">
        <authorList>
            <person name="Yang L."/>
            <person name="Pan L."/>
        </authorList>
    </citation>
    <scope>NUCLEOTIDE SEQUENCE</scope>
    <source>
        <strain evidence="1">FCG-7</strain>
    </source>
</reference>
<dbReference type="AlphaFoldDB" id="A0AAU7F7Z5"/>
<sequence length="94" mass="10532">MLIIAVQWVIVALCATINLCEGNEMETGNLPLSVNSQNVPLMTRQRFAQLIGLPEGVLNAQADKGYWPMVKIGKYSFVNIALLNKQLLEREFKL</sequence>
<dbReference type="EMBL" id="CP157355">
    <property type="protein sequence ID" value="XBM00022.1"/>
    <property type="molecule type" value="Genomic_DNA"/>
</dbReference>
<protein>
    <recommendedName>
        <fullName evidence="2">DNA-binding protein</fullName>
    </recommendedName>
</protein>
<organism evidence="1">
    <name type="scientific">Chitinibacter mangrovi</name>
    <dbReference type="NCBI Taxonomy" id="3153927"/>
    <lineage>
        <taxon>Bacteria</taxon>
        <taxon>Pseudomonadati</taxon>
        <taxon>Pseudomonadota</taxon>
        <taxon>Betaproteobacteria</taxon>
        <taxon>Neisseriales</taxon>
        <taxon>Chitinibacteraceae</taxon>
        <taxon>Chitinibacter</taxon>
    </lineage>
</organism>
<evidence type="ECO:0008006" key="2">
    <source>
        <dbReference type="Google" id="ProtNLM"/>
    </source>
</evidence>